<dbReference type="STRING" id="322098.AYWB_084"/>
<keyword evidence="1" id="KW-0472">Membrane</keyword>
<evidence type="ECO:0000313" key="3">
    <source>
        <dbReference type="EMBL" id="ABC65201.1"/>
    </source>
</evidence>
<dbReference type="InterPro" id="IPR021348">
    <property type="entry name" value="DUF2963"/>
</dbReference>
<dbReference type="AlphaFoldDB" id="Q2NK42"/>
<feature type="transmembrane region" description="Helical" evidence="1">
    <location>
        <begin position="12"/>
        <end position="35"/>
    </location>
</feature>
<evidence type="ECO:0000313" key="4">
    <source>
        <dbReference type="Proteomes" id="UP000001934"/>
    </source>
</evidence>
<dbReference type="OrthoDB" id="385920at2"/>
<protein>
    <recommendedName>
        <fullName evidence="2">DUF2963 domain-containing protein</fullName>
    </recommendedName>
</protein>
<organism evidence="3 4">
    <name type="scientific">Aster yellows witches'-broom phytoplasma (strain AYWB)</name>
    <dbReference type="NCBI Taxonomy" id="322098"/>
    <lineage>
        <taxon>Bacteria</taxon>
        <taxon>Bacillati</taxon>
        <taxon>Mycoplasmatota</taxon>
        <taxon>Mollicutes</taxon>
        <taxon>Acholeplasmatales</taxon>
        <taxon>Acholeplasmataceae</taxon>
        <taxon>Candidatus Phytoplasma</taxon>
        <taxon>16SrI (Aster yellows group)</taxon>
    </lineage>
</organism>
<sequence length="392" mass="46137">MSIFRIGNKHYKIIPFLITTGTLIFFVFWIGGISYKYHLETEERRKLQEVDIKAKARELNNDIYNENKKLKKENEYMKDTPYEFVRDNGEKEYYNLFTNKLVKKIDKDDTIWEYDKNNGLLLKKTDKYNNIEEYGSHGKLIKKTLSDGVWMEYNPINSKLMKRKNIDGSIEEFDHNSERFKEIDKNGKVKYFKTKIYQTVLDFKKLNSNARQLKDIGFTLQQLKDAGYTAKELTDAGFSLQELKATGFSLQELKSFDIFDLKDTGYTAKELKATGFSLQELKVVGYTIEELKNAGFFSKIYYKSDGKTINFIIENDPQTGNKIKQIYYNFDGKKINFIKEYDPTGKLIKEIFYSRPDFKTIKFIDDYDPHTGIKIKQTEYNSDGTVKETKTY</sequence>
<dbReference type="Pfam" id="PF11178">
    <property type="entry name" value="DUF2963"/>
    <property type="match status" value="2"/>
</dbReference>
<dbReference type="Proteomes" id="UP000001934">
    <property type="component" value="Chromosome"/>
</dbReference>
<dbReference type="EMBL" id="CP000061">
    <property type="protein sequence ID" value="ABC65201.1"/>
    <property type="molecule type" value="Genomic_DNA"/>
</dbReference>
<dbReference type="Pfam" id="PF25296">
    <property type="entry name" value="Decapeptide"/>
    <property type="match status" value="2"/>
</dbReference>
<keyword evidence="1" id="KW-1133">Transmembrane helix</keyword>
<dbReference type="PhylomeDB" id="Q2NK42"/>
<feature type="domain" description="DUF2963" evidence="2">
    <location>
        <begin position="355"/>
        <end position="385"/>
    </location>
</feature>
<feature type="domain" description="DUF2963" evidence="2">
    <location>
        <begin position="302"/>
        <end position="350"/>
    </location>
</feature>
<evidence type="ECO:0000259" key="2">
    <source>
        <dbReference type="Pfam" id="PF11178"/>
    </source>
</evidence>
<dbReference type="HOGENOM" id="CLU_065991_0_0_14"/>
<proteinExistence type="predicted"/>
<keyword evidence="4" id="KW-1185">Reference proteome</keyword>
<dbReference type="eggNOG" id="COG1357">
    <property type="taxonomic scope" value="Bacteria"/>
</dbReference>
<keyword evidence="1" id="KW-0812">Transmembrane</keyword>
<gene>
    <name evidence="3" type="ordered locus">AYWB_084</name>
</gene>
<accession>Q2NK42</accession>
<reference evidence="3 4" key="1">
    <citation type="journal article" date="2006" name="J. Bacteriol.">
        <title>Living with genome instability: the adaptation of phytoplasmas to diverse environments of their insect and plant hosts.</title>
        <authorList>
            <person name="Bai X."/>
            <person name="Zhang J."/>
            <person name="Ewing A."/>
            <person name="Miller S.A."/>
            <person name="Jancso Radek A."/>
            <person name="Shevchenko D.V."/>
            <person name="Tsukerman K."/>
            <person name="Walunas T."/>
            <person name="Lapidus A."/>
            <person name="Campbell J.W."/>
            <person name="Hogenhout S.A."/>
        </authorList>
    </citation>
    <scope>NUCLEOTIDE SEQUENCE [LARGE SCALE GENOMIC DNA]</scope>
    <source>
        <strain evidence="3 4">AYWB</strain>
    </source>
</reference>
<name>Q2NK42_AYWBP</name>
<evidence type="ECO:0000256" key="1">
    <source>
        <dbReference type="SAM" id="Phobius"/>
    </source>
</evidence>
<dbReference type="InterPro" id="IPR057481">
    <property type="entry name" value="Decapeptide"/>
</dbReference>
<dbReference type="KEGG" id="ayw:AYWB_084"/>
<dbReference type="RefSeq" id="WP_011412368.1">
    <property type="nucleotide sequence ID" value="NC_007716.1"/>
</dbReference>